<comment type="caution">
    <text evidence="2">The sequence shown here is derived from an EMBL/GenBank/DDBJ whole genome shotgun (WGS) entry which is preliminary data.</text>
</comment>
<dbReference type="AlphaFoldDB" id="A0A8J7R0S2"/>
<dbReference type="Gene3D" id="1.10.8.60">
    <property type="match status" value="1"/>
</dbReference>
<dbReference type="Pfam" id="PF22688">
    <property type="entry name" value="Hda_lid"/>
    <property type="match status" value="1"/>
</dbReference>
<dbReference type="GO" id="GO:0006270">
    <property type="term" value="P:DNA replication initiation"/>
    <property type="evidence" value="ECO:0007669"/>
    <property type="project" value="TreeGrafter"/>
</dbReference>
<accession>A0A8J7R0S2</accession>
<organism evidence="2 3">
    <name type="scientific">Tianweitania sediminis</name>
    <dbReference type="NCBI Taxonomy" id="1502156"/>
    <lineage>
        <taxon>Bacteria</taxon>
        <taxon>Pseudomonadati</taxon>
        <taxon>Pseudomonadota</taxon>
        <taxon>Alphaproteobacteria</taxon>
        <taxon>Hyphomicrobiales</taxon>
        <taxon>Phyllobacteriaceae</taxon>
        <taxon>Tianweitania</taxon>
    </lineage>
</organism>
<evidence type="ECO:0000313" key="3">
    <source>
        <dbReference type="Proteomes" id="UP000666240"/>
    </source>
</evidence>
<reference evidence="2" key="1">
    <citation type="submission" date="2021-03" db="EMBL/GenBank/DDBJ databases">
        <title>Genome sequencing and assembly of Tianweitania sediminis.</title>
        <authorList>
            <person name="Chhetri G."/>
        </authorList>
    </citation>
    <scope>NUCLEOTIDE SEQUENCE</scope>
    <source>
        <strain evidence="2">Z8</strain>
    </source>
</reference>
<dbReference type="RefSeq" id="WP_209335027.1">
    <property type="nucleotide sequence ID" value="NZ_JAGIYY010000002.1"/>
</dbReference>
<dbReference type="Proteomes" id="UP000666240">
    <property type="component" value="Unassembled WGS sequence"/>
</dbReference>
<dbReference type="InterPro" id="IPR027417">
    <property type="entry name" value="P-loop_NTPase"/>
</dbReference>
<dbReference type="PANTHER" id="PTHR30050">
    <property type="entry name" value="CHROMOSOMAL REPLICATION INITIATOR PROTEIN DNAA"/>
    <property type="match status" value="1"/>
</dbReference>
<evidence type="ECO:0000259" key="1">
    <source>
        <dbReference type="Pfam" id="PF22688"/>
    </source>
</evidence>
<dbReference type="GO" id="GO:0003688">
    <property type="term" value="F:DNA replication origin binding"/>
    <property type="evidence" value="ECO:0007669"/>
    <property type="project" value="TreeGrafter"/>
</dbReference>
<dbReference type="SUPFAM" id="SSF52540">
    <property type="entry name" value="P-loop containing nucleoside triphosphate hydrolases"/>
    <property type="match status" value="1"/>
</dbReference>
<protein>
    <recommendedName>
        <fullName evidence="1">Hda lid domain-containing protein</fullName>
    </recommendedName>
</protein>
<dbReference type="Gene3D" id="3.40.50.300">
    <property type="entry name" value="P-loop containing nucleotide triphosphate hydrolases"/>
    <property type="match status" value="1"/>
</dbReference>
<dbReference type="GO" id="GO:0005886">
    <property type="term" value="C:plasma membrane"/>
    <property type="evidence" value="ECO:0007669"/>
    <property type="project" value="TreeGrafter"/>
</dbReference>
<gene>
    <name evidence="2" type="ORF">J5Y06_10275</name>
</gene>
<dbReference type="EMBL" id="JAGIYY010000002">
    <property type="protein sequence ID" value="MBP0439037.1"/>
    <property type="molecule type" value="Genomic_DNA"/>
</dbReference>
<proteinExistence type="predicted"/>
<evidence type="ECO:0000313" key="2">
    <source>
        <dbReference type="EMBL" id="MBP0439037.1"/>
    </source>
</evidence>
<feature type="domain" description="Hda lid" evidence="1">
    <location>
        <begin position="167"/>
        <end position="211"/>
    </location>
</feature>
<name>A0A8J7R0S2_9HYPH</name>
<dbReference type="NCBIfam" id="NF006571">
    <property type="entry name" value="PRK09087.1"/>
    <property type="match status" value="1"/>
</dbReference>
<dbReference type="PANTHER" id="PTHR30050:SF5">
    <property type="entry name" value="DNAA REGULATORY INACTIVATOR HDA"/>
    <property type="match status" value="1"/>
</dbReference>
<dbReference type="InterPro" id="IPR055199">
    <property type="entry name" value="Hda_lid"/>
</dbReference>
<sequence length="226" mass="24598">MPDEARQLPLDLGHRPGHSRDDLVVADENEAALRLIDAWPNWPAPVAVLTGPKGSGKTHLMEIFRDETGAQDAAGDFDAALARAERGEPITWDDADRAPIDQTALFHLINAVRSGGATLLLTARQSPASWEITLPDLQSRLKAAAFVELAEPGDALLSAVVMKLFADRQVEIEPHVVQFIIRRMERSVGTAIEVVDRLDKAALERRRPITRALAGEVLNDVATPDG</sequence>
<keyword evidence="3" id="KW-1185">Reference proteome</keyword>